<dbReference type="InterPro" id="IPR036397">
    <property type="entry name" value="RNaseH_sf"/>
</dbReference>
<dbReference type="InterPro" id="IPR036085">
    <property type="entry name" value="PAZ_dom_sf"/>
</dbReference>
<dbReference type="AlphaFoldDB" id="A0AAN8EP83"/>
<name>A0AAN8EP83_TRICO</name>
<comment type="caution">
    <text evidence="2">The sequence shown here is derived from an EMBL/GenBank/DDBJ whole genome shotgun (WGS) entry which is preliminary data.</text>
</comment>
<feature type="non-terminal residue" evidence="2">
    <location>
        <position position="715"/>
    </location>
</feature>
<reference evidence="2 3" key="1">
    <citation type="submission" date="2019-10" db="EMBL/GenBank/DDBJ databases">
        <title>Assembly and Annotation for the nematode Trichostrongylus colubriformis.</title>
        <authorList>
            <person name="Martin J."/>
        </authorList>
    </citation>
    <scope>NUCLEOTIDE SEQUENCE [LARGE SCALE GENOMIC DNA]</scope>
    <source>
        <strain evidence="2">G859</strain>
        <tissue evidence="2">Whole worm</tissue>
    </source>
</reference>
<dbReference type="GO" id="GO:0003676">
    <property type="term" value="F:nucleic acid binding"/>
    <property type="evidence" value="ECO:0007669"/>
    <property type="project" value="InterPro"/>
</dbReference>
<evidence type="ECO:0000313" key="3">
    <source>
        <dbReference type="Proteomes" id="UP001331761"/>
    </source>
</evidence>
<dbReference type="Gene3D" id="2.170.260.10">
    <property type="entry name" value="paz domain"/>
    <property type="match status" value="1"/>
</dbReference>
<dbReference type="Pfam" id="PF02171">
    <property type="entry name" value="Piwi"/>
    <property type="match status" value="1"/>
</dbReference>
<accession>A0AAN8EP83</accession>
<dbReference type="SUPFAM" id="SSF53098">
    <property type="entry name" value="Ribonuclease H-like"/>
    <property type="match status" value="1"/>
</dbReference>
<dbReference type="EMBL" id="WIXE01024839">
    <property type="protein sequence ID" value="KAK5965226.1"/>
    <property type="molecule type" value="Genomic_DNA"/>
</dbReference>
<protein>
    <submittedName>
        <fullName evidence="2">Piwi domain-containing protein</fullName>
    </submittedName>
</protein>
<dbReference type="InterPro" id="IPR032474">
    <property type="entry name" value="Argonaute_N"/>
</dbReference>
<organism evidence="2 3">
    <name type="scientific">Trichostrongylus colubriformis</name>
    <name type="common">Black scour worm</name>
    <dbReference type="NCBI Taxonomy" id="6319"/>
    <lineage>
        <taxon>Eukaryota</taxon>
        <taxon>Metazoa</taxon>
        <taxon>Ecdysozoa</taxon>
        <taxon>Nematoda</taxon>
        <taxon>Chromadorea</taxon>
        <taxon>Rhabditida</taxon>
        <taxon>Rhabditina</taxon>
        <taxon>Rhabditomorpha</taxon>
        <taxon>Strongyloidea</taxon>
        <taxon>Trichostrongylidae</taxon>
        <taxon>Trichostrongylus</taxon>
    </lineage>
</organism>
<dbReference type="PANTHER" id="PTHR22891">
    <property type="entry name" value="EUKARYOTIC TRANSLATION INITIATION FACTOR 2C"/>
    <property type="match status" value="1"/>
</dbReference>
<dbReference type="Gene3D" id="3.40.50.2300">
    <property type="match status" value="1"/>
</dbReference>
<dbReference type="Proteomes" id="UP001331761">
    <property type="component" value="Unassembled WGS sequence"/>
</dbReference>
<sequence length="715" mass="81305">MAGRRSTTVVMMDQKKQPAKRTGKEEELISNFWELTVQNKIVYRYDVAVFLGTRTNSKAVNYLRGPRDDSALVARRRACLCALQLALERYRILSEGSEFVYDGSAMMFSSEDLAPALKKHHGLLTVNMSDLPVQLSKQTKFYCPDGDSFTIEISRCRDSAESLNMADLSAHMNNNWAALNRSLNQFYELLVTRDAVIRGHFTQYGIGCLYNQLASGDVGCGYERFNGVRKGIKFIEGKRTNDVVPAVVLDHRTGLFFKSQPLIKSVRELDGLQSVEQFDFSDFNGRMNTMWNKVNEYVKGIRMTYVGLNSKPISAVAIGISKVPISEAKDFVNRDEESVLERYSDGRVPINPYWPAVKLLVRNKVACFPMEAVQVEPNQRVPIEKQQMAKCVRKTDKPEVRLATITKLLEALNLHQQGSQNKFLKAFQVSVSPSPIIVKAFRRQPPAILHGGKQASAVDDLKFKWRQNGSTPYVEGGRVDRIILVYSDRSIPTASWEALQKLLKTRGVQFGKMEQLIISYSNSLDMEKQLTDCFNKVSAERKQFRKSAFIVFIDRAENKSHDFLKLLERKYRIPTQHITAEIACALSTKPQCCLNVVSKMNLKLGGMNYEVVPEAFSQNIWISKGKTLIVGYDVAHPGKPTRDEVMNKMPPQKPSVVGFSFNGAQHREKFIGDYHFQTPRREQVDHCVLNSRFKWMLGLFTKNRKTWPESVIVTR</sequence>
<keyword evidence="3" id="KW-1185">Reference proteome</keyword>
<dbReference type="InterPro" id="IPR003165">
    <property type="entry name" value="Piwi"/>
</dbReference>
<evidence type="ECO:0000259" key="1">
    <source>
        <dbReference type="PROSITE" id="PS50822"/>
    </source>
</evidence>
<dbReference type="SUPFAM" id="SSF101690">
    <property type="entry name" value="PAZ domain"/>
    <property type="match status" value="1"/>
</dbReference>
<proteinExistence type="predicted"/>
<evidence type="ECO:0000313" key="2">
    <source>
        <dbReference type="EMBL" id="KAK5965226.1"/>
    </source>
</evidence>
<dbReference type="InterPro" id="IPR012337">
    <property type="entry name" value="RNaseH-like_sf"/>
</dbReference>
<dbReference type="PROSITE" id="PS50822">
    <property type="entry name" value="PIWI"/>
    <property type="match status" value="1"/>
</dbReference>
<feature type="domain" description="Piwi" evidence="1">
    <location>
        <begin position="548"/>
        <end position="659"/>
    </location>
</feature>
<dbReference type="Pfam" id="PF16486">
    <property type="entry name" value="ArgoN"/>
    <property type="match status" value="1"/>
</dbReference>
<dbReference type="Gene3D" id="3.30.420.10">
    <property type="entry name" value="Ribonuclease H-like superfamily/Ribonuclease H"/>
    <property type="match status" value="1"/>
</dbReference>
<gene>
    <name evidence="2" type="ORF">GCK32_008484</name>
</gene>